<dbReference type="AlphaFoldDB" id="W6U3R3"/>
<accession>W6U3R3</accession>
<evidence type="ECO:0000313" key="2">
    <source>
        <dbReference type="Proteomes" id="UP000019149"/>
    </source>
</evidence>
<gene>
    <name evidence="1" type="ORF">EGR_09401</name>
</gene>
<dbReference type="RefSeq" id="XP_024346939.1">
    <property type="nucleotide sequence ID" value="XM_024498650.1"/>
</dbReference>
<dbReference type="EMBL" id="APAU02000146">
    <property type="protein sequence ID" value="EUB55743.1"/>
    <property type="molecule type" value="Genomic_DNA"/>
</dbReference>
<dbReference type="CTD" id="36345116"/>
<organism evidence="1 2">
    <name type="scientific">Echinococcus granulosus</name>
    <name type="common">Hydatid tapeworm</name>
    <dbReference type="NCBI Taxonomy" id="6210"/>
    <lineage>
        <taxon>Eukaryota</taxon>
        <taxon>Metazoa</taxon>
        <taxon>Spiralia</taxon>
        <taxon>Lophotrochozoa</taxon>
        <taxon>Platyhelminthes</taxon>
        <taxon>Cestoda</taxon>
        <taxon>Eucestoda</taxon>
        <taxon>Cyclophyllidea</taxon>
        <taxon>Taeniidae</taxon>
        <taxon>Echinococcus</taxon>
        <taxon>Echinococcus granulosus group</taxon>
    </lineage>
</organism>
<comment type="caution">
    <text evidence="1">The sequence shown here is derived from an EMBL/GenBank/DDBJ whole genome shotgun (WGS) entry which is preliminary data.</text>
</comment>
<dbReference type="Proteomes" id="UP000019149">
    <property type="component" value="Unassembled WGS sequence"/>
</dbReference>
<reference evidence="1 2" key="1">
    <citation type="journal article" date="2013" name="Nat. Genet.">
        <title>The genome of the hydatid tapeworm Echinococcus granulosus.</title>
        <authorList>
            <person name="Zheng H."/>
            <person name="Zhang W."/>
            <person name="Zhang L."/>
            <person name="Zhang Z."/>
            <person name="Li J."/>
            <person name="Lu G."/>
            <person name="Zhu Y."/>
            <person name="Wang Y."/>
            <person name="Huang Y."/>
            <person name="Liu J."/>
            <person name="Kang H."/>
            <person name="Chen J."/>
            <person name="Wang L."/>
            <person name="Chen A."/>
            <person name="Yu S."/>
            <person name="Gao Z."/>
            <person name="Jin L."/>
            <person name="Gu W."/>
            <person name="Wang Z."/>
            <person name="Zhao L."/>
            <person name="Shi B."/>
            <person name="Wen H."/>
            <person name="Lin R."/>
            <person name="Jones M.K."/>
            <person name="Brejova B."/>
            <person name="Vinar T."/>
            <person name="Zhao G."/>
            <person name="McManus D.P."/>
            <person name="Chen Z."/>
            <person name="Zhou Y."/>
            <person name="Wang S."/>
        </authorList>
    </citation>
    <scope>NUCLEOTIDE SEQUENCE [LARGE SCALE GENOMIC DNA]</scope>
</reference>
<name>W6U3R3_ECHGR</name>
<proteinExistence type="predicted"/>
<dbReference type="GeneID" id="36345116"/>
<keyword evidence="2" id="KW-1185">Reference proteome</keyword>
<dbReference type="KEGG" id="egl:EGR_09401"/>
<dbReference type="OMA" id="YLTHTID"/>
<dbReference type="OrthoDB" id="10308943at2759"/>
<protein>
    <recommendedName>
        <fullName evidence="3">DUF5727 domain-containing protein</fullName>
    </recommendedName>
</protein>
<sequence length="373" mass="42367">MLELCDVRVYSKVAKTEARKSQKDTTISGWLCSGAKAEPAETDLLAQFNTRLNKRLGNDIIPNFQILSTWKLWITKVWLEEGKVVSLGKKPFEIRKICDRSDENVTPFLNHKGRVFRQRSLELMTFPKSALILVAFTITSCVGIYTTLPGDKRVVKAKENENFDYKTTLPGTYTYLLADSSNITLKNGDCSSPLFQCTYVQSSSDMMTVTLKGKMSSELKWVIFMGPKNIVPITVVFFVNNTWNDLTIGSIQPQYSVPLIVQAKNSHTVTITCSIFSTTPLATLYTGLKMESYYQLRLFAPPIDNTSHHPQILNLEVRDILLHKVLTLTVRRKEAIDFYTCKVGRKYLTHTIDWNCFKVYATVLIACLLHIGY</sequence>
<evidence type="ECO:0008006" key="3">
    <source>
        <dbReference type="Google" id="ProtNLM"/>
    </source>
</evidence>
<evidence type="ECO:0000313" key="1">
    <source>
        <dbReference type="EMBL" id="EUB55743.1"/>
    </source>
</evidence>